<sequence>MPELSTARRRARGVAALGVGAVATAMIRRSARRRGRPGGRLVRAGHEAAGVAGVTAAPVAEQAVKSRWVVFLAYGLLAVATQALFVNYAPVTQDAARHFGVSVGEIGWLSQVFPLVYVLLAIPAGLALDRFLRPALVLGAVLTAAGAFLRLVADDFTWAFTGQVVAAVGQPFILNAIPGLAVGYLAERHRATGVAAASSATFAGMVVGYLLGACLPGEGNIRTLTFVTALVALDAGLCLVAALRLRPYAGHGSVPVTGGTGVNRSFRVAFGNRHVRRLCAVAVIPMGTFIALATFVQPLLAPAGVSEPTAGLVLALTMIAGVVGCAVVPVWADRRGREVEVMGAAIAVTAMACLHLALVPSALTAFVTLLGTGFMLLPALPIGLSLSERHAPGAESTAAGLIWMAGNLGGVVLATAVGLLVTRPALAFTALLGATLVALPALHWFRRLEHPVDPVG</sequence>
<comment type="caution">
    <text evidence="7">The sequence shown here is derived from an EMBL/GenBank/DDBJ whole genome shotgun (WGS) entry which is preliminary data.</text>
</comment>
<feature type="transmembrane region" description="Helical" evidence="5">
    <location>
        <begin position="365"/>
        <end position="386"/>
    </location>
</feature>
<feature type="transmembrane region" description="Helical" evidence="5">
    <location>
        <begin position="312"/>
        <end position="332"/>
    </location>
</feature>
<feature type="domain" description="Major facilitator superfamily (MFS) profile" evidence="6">
    <location>
        <begin position="68"/>
        <end position="452"/>
    </location>
</feature>
<evidence type="ECO:0000256" key="2">
    <source>
        <dbReference type="ARBA" id="ARBA00022692"/>
    </source>
</evidence>
<feature type="transmembrane region" description="Helical" evidence="5">
    <location>
        <begin position="339"/>
        <end position="359"/>
    </location>
</feature>
<name>A0ABP9DC15_9ACTN</name>
<evidence type="ECO:0000256" key="5">
    <source>
        <dbReference type="SAM" id="Phobius"/>
    </source>
</evidence>
<dbReference type="Gene3D" id="1.20.1250.20">
    <property type="entry name" value="MFS general substrate transporter like domains"/>
    <property type="match status" value="2"/>
</dbReference>
<keyword evidence="3 5" id="KW-1133">Transmembrane helix</keyword>
<feature type="transmembrane region" description="Helical" evidence="5">
    <location>
        <begin position="68"/>
        <end position="88"/>
    </location>
</feature>
<gene>
    <name evidence="7" type="ORF">GCM10023235_13500</name>
</gene>
<evidence type="ECO:0000256" key="4">
    <source>
        <dbReference type="ARBA" id="ARBA00023136"/>
    </source>
</evidence>
<feature type="transmembrane region" description="Helical" evidence="5">
    <location>
        <begin position="108"/>
        <end position="128"/>
    </location>
</feature>
<evidence type="ECO:0000313" key="7">
    <source>
        <dbReference type="EMBL" id="GAA4839445.1"/>
    </source>
</evidence>
<dbReference type="PANTHER" id="PTHR10924:SF6">
    <property type="entry name" value="SOLUTE CARRIER FAMILY 49 MEMBER A3"/>
    <property type="match status" value="1"/>
</dbReference>
<feature type="transmembrane region" description="Helical" evidence="5">
    <location>
        <begin position="135"/>
        <end position="153"/>
    </location>
</feature>
<proteinExistence type="predicted"/>
<evidence type="ECO:0000256" key="1">
    <source>
        <dbReference type="ARBA" id="ARBA00004651"/>
    </source>
</evidence>
<keyword evidence="4 5" id="KW-0472">Membrane</keyword>
<keyword evidence="2 5" id="KW-0812">Transmembrane</keyword>
<dbReference type="PROSITE" id="PS50850">
    <property type="entry name" value="MFS"/>
    <property type="match status" value="1"/>
</dbReference>
<protein>
    <submittedName>
        <fullName evidence="7">MFS transporter</fullName>
    </submittedName>
</protein>
<evidence type="ECO:0000259" key="6">
    <source>
        <dbReference type="PROSITE" id="PS50850"/>
    </source>
</evidence>
<dbReference type="Pfam" id="PF07690">
    <property type="entry name" value="MFS_1"/>
    <property type="match status" value="1"/>
</dbReference>
<feature type="transmembrane region" description="Helical" evidence="5">
    <location>
        <begin position="165"/>
        <end position="186"/>
    </location>
</feature>
<comment type="subcellular location">
    <subcellularLocation>
        <location evidence="1">Cell membrane</location>
        <topology evidence="1">Multi-pass membrane protein</topology>
    </subcellularLocation>
</comment>
<dbReference type="EMBL" id="BAABIS010000001">
    <property type="protein sequence ID" value="GAA4839445.1"/>
    <property type="molecule type" value="Genomic_DNA"/>
</dbReference>
<dbReference type="InterPro" id="IPR011701">
    <property type="entry name" value="MFS"/>
</dbReference>
<accession>A0ABP9DC15</accession>
<feature type="transmembrane region" description="Helical" evidence="5">
    <location>
        <begin position="398"/>
        <end position="419"/>
    </location>
</feature>
<feature type="transmembrane region" description="Helical" evidence="5">
    <location>
        <begin position="193"/>
        <end position="212"/>
    </location>
</feature>
<dbReference type="InterPro" id="IPR020846">
    <property type="entry name" value="MFS_dom"/>
</dbReference>
<keyword evidence="8" id="KW-1185">Reference proteome</keyword>
<dbReference type="SUPFAM" id="SSF103473">
    <property type="entry name" value="MFS general substrate transporter"/>
    <property type="match status" value="1"/>
</dbReference>
<organism evidence="7 8">
    <name type="scientific">Kitasatospora terrestris</name>
    <dbReference type="NCBI Taxonomy" id="258051"/>
    <lineage>
        <taxon>Bacteria</taxon>
        <taxon>Bacillati</taxon>
        <taxon>Actinomycetota</taxon>
        <taxon>Actinomycetes</taxon>
        <taxon>Kitasatosporales</taxon>
        <taxon>Streptomycetaceae</taxon>
        <taxon>Kitasatospora</taxon>
    </lineage>
</organism>
<feature type="transmembrane region" description="Helical" evidence="5">
    <location>
        <begin position="278"/>
        <end position="300"/>
    </location>
</feature>
<dbReference type="Proteomes" id="UP001501752">
    <property type="component" value="Unassembled WGS sequence"/>
</dbReference>
<evidence type="ECO:0000313" key="8">
    <source>
        <dbReference type="Proteomes" id="UP001501752"/>
    </source>
</evidence>
<evidence type="ECO:0000256" key="3">
    <source>
        <dbReference type="ARBA" id="ARBA00022989"/>
    </source>
</evidence>
<dbReference type="InterPro" id="IPR049680">
    <property type="entry name" value="FLVCR1-2_SLC49-like"/>
</dbReference>
<dbReference type="PANTHER" id="PTHR10924">
    <property type="entry name" value="MAJOR FACILITATOR SUPERFAMILY PROTEIN-RELATED"/>
    <property type="match status" value="1"/>
</dbReference>
<feature type="transmembrane region" description="Helical" evidence="5">
    <location>
        <begin position="425"/>
        <end position="445"/>
    </location>
</feature>
<feature type="transmembrane region" description="Helical" evidence="5">
    <location>
        <begin position="224"/>
        <end position="243"/>
    </location>
</feature>
<dbReference type="InterPro" id="IPR036259">
    <property type="entry name" value="MFS_trans_sf"/>
</dbReference>
<reference evidence="8" key="1">
    <citation type="journal article" date="2019" name="Int. J. Syst. Evol. Microbiol.">
        <title>The Global Catalogue of Microorganisms (GCM) 10K type strain sequencing project: providing services to taxonomists for standard genome sequencing and annotation.</title>
        <authorList>
            <consortium name="The Broad Institute Genomics Platform"/>
            <consortium name="The Broad Institute Genome Sequencing Center for Infectious Disease"/>
            <person name="Wu L."/>
            <person name="Ma J."/>
        </authorList>
    </citation>
    <scope>NUCLEOTIDE SEQUENCE [LARGE SCALE GENOMIC DNA]</scope>
    <source>
        <strain evidence="8">JCM 13006</strain>
    </source>
</reference>